<dbReference type="Proteomes" id="UP000265140">
    <property type="component" value="Chromosome 1"/>
</dbReference>
<dbReference type="AlphaFoldDB" id="A0AAY5KG35"/>
<keyword evidence="5" id="KW-0472">Membrane</keyword>
<keyword evidence="8" id="KW-1185">Reference proteome</keyword>
<evidence type="ECO:0000313" key="8">
    <source>
        <dbReference type="Proteomes" id="UP000265140"/>
    </source>
</evidence>
<dbReference type="SMART" id="SM00110">
    <property type="entry name" value="C1Q"/>
    <property type="match status" value="1"/>
</dbReference>
<dbReference type="Ensembl" id="ENSELUT00000096348.1">
    <property type="protein sequence ID" value="ENSELUP00000085312.1"/>
    <property type="gene ID" value="ENSELUG00000039645.1"/>
</dbReference>
<keyword evidence="5" id="KW-1133">Transmembrane helix</keyword>
<dbReference type="PROSITE" id="PS50871">
    <property type="entry name" value="C1Q"/>
    <property type="match status" value="1"/>
</dbReference>
<evidence type="ECO:0000256" key="4">
    <source>
        <dbReference type="SAM" id="MobiDB-lite"/>
    </source>
</evidence>
<reference evidence="7" key="2">
    <citation type="submission" date="2025-08" db="UniProtKB">
        <authorList>
            <consortium name="Ensembl"/>
        </authorList>
    </citation>
    <scope>IDENTIFICATION</scope>
</reference>
<dbReference type="InterPro" id="IPR001073">
    <property type="entry name" value="C1q_dom"/>
</dbReference>
<keyword evidence="5" id="KW-0812">Transmembrane</keyword>
<evidence type="ECO:0000256" key="5">
    <source>
        <dbReference type="SAM" id="Phobius"/>
    </source>
</evidence>
<dbReference type="PANTHER" id="PTHR22923:SF102">
    <property type="entry name" value="CEREBELLIN 13-RELATED"/>
    <property type="match status" value="1"/>
</dbReference>
<keyword evidence="2" id="KW-0964">Secreted</keyword>
<dbReference type="PRINTS" id="PR00007">
    <property type="entry name" value="COMPLEMNTC1Q"/>
</dbReference>
<reference evidence="7" key="3">
    <citation type="submission" date="2025-09" db="UniProtKB">
        <authorList>
            <consortium name="Ensembl"/>
        </authorList>
    </citation>
    <scope>IDENTIFICATION</scope>
</reference>
<feature type="transmembrane region" description="Helical" evidence="5">
    <location>
        <begin position="56"/>
        <end position="81"/>
    </location>
</feature>
<feature type="transmembrane region" description="Helical" evidence="5">
    <location>
        <begin position="188"/>
        <end position="208"/>
    </location>
</feature>
<evidence type="ECO:0000256" key="1">
    <source>
        <dbReference type="ARBA" id="ARBA00004613"/>
    </source>
</evidence>
<accession>A0AAY5KG35</accession>
<feature type="region of interest" description="Disordered" evidence="4">
    <location>
        <begin position="19"/>
        <end position="48"/>
    </location>
</feature>
<dbReference type="PANTHER" id="PTHR22923">
    <property type="entry name" value="CEREBELLIN-RELATED"/>
    <property type="match status" value="1"/>
</dbReference>
<organism evidence="7 8">
    <name type="scientific">Esox lucius</name>
    <name type="common">Northern pike</name>
    <dbReference type="NCBI Taxonomy" id="8010"/>
    <lineage>
        <taxon>Eukaryota</taxon>
        <taxon>Metazoa</taxon>
        <taxon>Chordata</taxon>
        <taxon>Craniata</taxon>
        <taxon>Vertebrata</taxon>
        <taxon>Euteleostomi</taxon>
        <taxon>Actinopterygii</taxon>
        <taxon>Neopterygii</taxon>
        <taxon>Teleostei</taxon>
        <taxon>Protacanthopterygii</taxon>
        <taxon>Esociformes</taxon>
        <taxon>Esocidae</taxon>
        <taxon>Esox</taxon>
    </lineage>
</organism>
<evidence type="ECO:0000256" key="3">
    <source>
        <dbReference type="ARBA" id="ARBA00022729"/>
    </source>
</evidence>
<dbReference type="GO" id="GO:0005576">
    <property type="term" value="C:extracellular region"/>
    <property type="evidence" value="ECO:0007669"/>
    <property type="project" value="UniProtKB-SubCell"/>
</dbReference>
<gene>
    <name evidence="7" type="primary">EYA4</name>
</gene>
<dbReference type="InterPro" id="IPR008983">
    <property type="entry name" value="Tumour_necrosis_fac-like_dom"/>
</dbReference>
<dbReference type="Pfam" id="PF00386">
    <property type="entry name" value="C1q"/>
    <property type="match status" value="1"/>
</dbReference>
<reference evidence="7 8" key="1">
    <citation type="submission" date="2020-02" db="EMBL/GenBank/DDBJ databases">
        <title>Esox lucius (northern pike) genome, fEsoLuc1, primary haplotype.</title>
        <authorList>
            <person name="Myers G."/>
            <person name="Karagic N."/>
            <person name="Meyer A."/>
            <person name="Pippel M."/>
            <person name="Reichard M."/>
            <person name="Winkler S."/>
            <person name="Tracey A."/>
            <person name="Sims Y."/>
            <person name="Howe K."/>
            <person name="Rhie A."/>
            <person name="Formenti G."/>
            <person name="Durbin R."/>
            <person name="Fedrigo O."/>
            <person name="Jarvis E.D."/>
        </authorList>
    </citation>
    <scope>NUCLEOTIDE SEQUENCE [LARGE SCALE GENOMIC DNA]</scope>
</reference>
<dbReference type="InterPro" id="IPR050822">
    <property type="entry name" value="Cerebellin_Synaptic_Org"/>
</dbReference>
<proteinExistence type="predicted"/>
<name>A0AAY5KG35_ESOLU</name>
<dbReference type="SUPFAM" id="SSF49842">
    <property type="entry name" value="TNF-like"/>
    <property type="match status" value="1"/>
</dbReference>
<comment type="subcellular location">
    <subcellularLocation>
        <location evidence="1">Secreted</location>
    </subcellularLocation>
</comment>
<keyword evidence="3" id="KW-0732">Signal</keyword>
<evidence type="ECO:0000313" key="7">
    <source>
        <dbReference type="Ensembl" id="ENSELUP00000085312.1"/>
    </source>
</evidence>
<sequence>MDIPWDTYANLDKKVKTEGINQTKDWSPDQGKMTKDKVFPMSTSEPGSGSSWRRPFLLATVCLGLLYVLMLTGFIILSVYYSGTQNKVEDLETYKAASGSMVQYLMDQNVVNKKNVAALKNTVKNLTDELTRSEIKVAALGNILPKSQVAFAASLGNVGLIGMFDGTVTLKYQHVTSNIGGGYNPTTGIFTAPVRGVYFFMITGITYYTRFMLLMMMKNGDHVIATYQNPAANSWQTATNSVSLTLEIGDQVYIQLFPYTSVYDDPFGYTTFNGQLLFPLI</sequence>
<protein>
    <recommendedName>
        <fullName evidence="6">C1q domain-containing protein</fullName>
    </recommendedName>
</protein>
<evidence type="ECO:0000256" key="2">
    <source>
        <dbReference type="ARBA" id="ARBA00022525"/>
    </source>
</evidence>
<dbReference type="GeneTree" id="ENSGT00950000183116"/>
<dbReference type="Gene3D" id="2.60.120.40">
    <property type="match status" value="1"/>
</dbReference>
<feature type="domain" description="C1q" evidence="6">
    <location>
        <begin position="144"/>
        <end position="281"/>
    </location>
</feature>
<evidence type="ECO:0000259" key="6">
    <source>
        <dbReference type="PROSITE" id="PS50871"/>
    </source>
</evidence>